<dbReference type="EMBL" id="CP046072">
    <property type="protein sequence ID" value="QSZ42756.1"/>
    <property type="molecule type" value="Genomic_DNA"/>
</dbReference>
<keyword evidence="1" id="KW-0732">Signal</keyword>
<evidence type="ECO:0000259" key="3">
    <source>
        <dbReference type="Pfam" id="PF17892"/>
    </source>
</evidence>
<sequence length="721" mass="78982">MYNLLLSLMLSFFIIGCTSENEVTSLQNETSPSSEVRYLSIKKAPASFDVSTFNQIAVEFGSKLDPSSVNNATVYLVDSEQQLVPFTLSVEALSAQNDKVLLTPYKYFHPNSTYTLFVTRDLKDLSGLSLEEDFIHSFETRDDAVETSPLVLVDIKPGDGSIVGTGMDFSLKFNRLLSKFSTGTKVFKMLDENGVEINGSTKVLNSTLTFKPLESLEYNKEYTIELLETIEDMYSNPFDTNMTSWTFRAIDEVSAIKANSTYQQVEAVELNHPTSLIKISQNGADSLICVASANELLFYSFEYLNKTLQNVTELHRYELPSTITALEWIDSDSLVVATKSSGLHFLDLLEGEVVQKEIFASTYNIQNITLSRLDTNSTDKVYAVGVDYGLKEFTLESNGTASLLNELDASGIMLDVTTAIDENGQRRVYLADYDSGVIIYDENLTLLSSISIPGGVKNIEIIKDQHFELSTLMILNSLGKVFVASLDGTNLKSRMSVLSESKILNTYNDESFTSKVFFRASHNKILIGDVYSSLLTKESYIETNSSIIASDIYYSELKDVMFGISAQGSIETFEIVKDPTVLPVVRSSALSNTEDTVLIIKASDLILEYSGMDPLSIINVSNPTNATVSLNTDGDITFTPDKDFVGLASFSFTLSDGEVTTTATANVNMAAVNDAPLATADTATTLEDTPVVITSATLLANDTDADGDTLTITPSKCDCSS</sequence>
<organism evidence="4 5">
    <name type="scientific">Sulfurimonas aquatica</name>
    <dbReference type="NCBI Taxonomy" id="2672570"/>
    <lineage>
        <taxon>Bacteria</taxon>
        <taxon>Pseudomonadati</taxon>
        <taxon>Campylobacterota</taxon>
        <taxon>Epsilonproteobacteria</taxon>
        <taxon>Campylobacterales</taxon>
        <taxon>Sulfurimonadaceae</taxon>
        <taxon>Sulfurimonas</taxon>
    </lineage>
</organism>
<dbReference type="InterPro" id="IPR011047">
    <property type="entry name" value="Quinoprotein_ADH-like_sf"/>
</dbReference>
<reference evidence="4" key="1">
    <citation type="submission" date="2019-11" db="EMBL/GenBank/DDBJ databases">
        <authorList>
            <person name="Kojima H."/>
        </authorList>
    </citation>
    <scope>NUCLEOTIDE SEQUENCE</scope>
    <source>
        <strain evidence="4">H1576</strain>
    </source>
</reference>
<feature type="domain" description="SbsA Ig-like" evidence="2">
    <location>
        <begin position="47"/>
        <end position="140"/>
    </location>
</feature>
<feature type="domain" description="Cadherin-like" evidence="3">
    <location>
        <begin position="583"/>
        <end position="669"/>
    </location>
</feature>
<dbReference type="Pfam" id="PF17892">
    <property type="entry name" value="Cadherin_5"/>
    <property type="match status" value="2"/>
</dbReference>
<accession>A0A975GDI3</accession>
<name>A0A975GDI3_9BACT</name>
<evidence type="ECO:0008006" key="6">
    <source>
        <dbReference type="Google" id="ProtNLM"/>
    </source>
</evidence>
<dbReference type="RefSeq" id="WP_207561567.1">
    <property type="nucleotide sequence ID" value="NZ_CP046072.1"/>
</dbReference>
<evidence type="ECO:0000313" key="5">
    <source>
        <dbReference type="Proteomes" id="UP000671852"/>
    </source>
</evidence>
<evidence type="ECO:0000256" key="1">
    <source>
        <dbReference type="ARBA" id="ARBA00022729"/>
    </source>
</evidence>
<reference evidence="4" key="2">
    <citation type="submission" date="2021-04" db="EMBL/GenBank/DDBJ databases">
        <title>Isolation and characterization of a novel species of the genus Sulfurimonas.</title>
        <authorList>
            <person name="Fukui M."/>
        </authorList>
    </citation>
    <scope>NUCLEOTIDE SEQUENCE</scope>
    <source>
        <strain evidence="4">H1576</strain>
    </source>
</reference>
<feature type="domain" description="SbsA Ig-like" evidence="2">
    <location>
        <begin position="147"/>
        <end position="248"/>
    </location>
</feature>
<dbReference type="Pfam" id="PF13205">
    <property type="entry name" value="Big_5"/>
    <property type="match status" value="2"/>
</dbReference>
<proteinExistence type="predicted"/>
<dbReference type="Gene3D" id="2.60.40.1220">
    <property type="match status" value="1"/>
</dbReference>
<evidence type="ECO:0000313" key="4">
    <source>
        <dbReference type="EMBL" id="QSZ42756.1"/>
    </source>
</evidence>
<keyword evidence="5" id="KW-1185">Reference proteome</keyword>
<gene>
    <name evidence="4" type="ORF">GJV85_11740</name>
</gene>
<dbReference type="Proteomes" id="UP000671852">
    <property type="component" value="Chromosome"/>
</dbReference>
<dbReference type="InterPro" id="IPR014755">
    <property type="entry name" value="Cu-Rt/internalin_Ig-like"/>
</dbReference>
<dbReference type="AlphaFoldDB" id="A0A975GDI3"/>
<dbReference type="KEGG" id="saqt:GJV85_11740"/>
<evidence type="ECO:0000259" key="2">
    <source>
        <dbReference type="Pfam" id="PF13205"/>
    </source>
</evidence>
<feature type="domain" description="Cadherin-like" evidence="3">
    <location>
        <begin position="672"/>
        <end position="713"/>
    </location>
</feature>
<dbReference type="InterPro" id="IPR032812">
    <property type="entry name" value="SbsA_Ig"/>
</dbReference>
<dbReference type="SUPFAM" id="SSF50998">
    <property type="entry name" value="Quinoprotein alcohol dehydrogenase-like"/>
    <property type="match status" value="1"/>
</dbReference>
<dbReference type="Gene3D" id="2.60.40.3440">
    <property type="match status" value="1"/>
</dbReference>
<protein>
    <recommendedName>
        <fullName evidence="6">SbsA Ig-like domain-containing protein</fullName>
    </recommendedName>
</protein>
<dbReference type="InterPro" id="IPR041690">
    <property type="entry name" value="Cadherin_5"/>
</dbReference>